<keyword evidence="8 9" id="KW-0472">Membrane</keyword>
<comment type="similarity">
    <text evidence="3 9">Belongs to the CobD/CbiB family.</text>
</comment>
<dbReference type="EMBL" id="PDYG01000040">
    <property type="protein sequence ID" value="PHU37604.1"/>
    <property type="molecule type" value="Genomic_DNA"/>
</dbReference>
<proteinExistence type="inferred from homology"/>
<dbReference type="GO" id="GO:0048472">
    <property type="term" value="F:threonine-phosphate decarboxylase activity"/>
    <property type="evidence" value="ECO:0007669"/>
    <property type="project" value="InterPro"/>
</dbReference>
<protein>
    <recommendedName>
        <fullName evidence="9">Cobalamin biosynthesis protein CobD</fullName>
    </recommendedName>
</protein>
<organism evidence="10 11">
    <name type="scientific">Agathobacter ruminis</name>
    <dbReference type="NCBI Taxonomy" id="1712665"/>
    <lineage>
        <taxon>Bacteria</taxon>
        <taxon>Bacillati</taxon>
        <taxon>Bacillota</taxon>
        <taxon>Clostridia</taxon>
        <taxon>Lachnospirales</taxon>
        <taxon>Lachnospiraceae</taxon>
        <taxon>Agathobacter</taxon>
    </lineage>
</organism>
<dbReference type="HAMAP" id="MF_00024">
    <property type="entry name" value="CobD_CbiB"/>
    <property type="match status" value="1"/>
</dbReference>
<sequence length="317" mass="35542">MLYHMIAFLAGFVIDLCVGDPYWLPHPIRWIGSLIQQLEKWLYRKQSAFARGFILVILTLLITVTVASSVLVCAYWIHPYAGIVVESIMTYYILATKCLKKESMKVCHALEKNDTEAARYAVSMIVGRDTAELDETGIAKAAIETVAENASDGVIAPMLFTALGGPVLGFFYKAVNTMDSMIGYKNDRYLHFGTAAARLDDILNFIPSRICALFFVICAALNHETSGRNAWKIFRRDRYRHKSPNSAQTESACAGALNIQLAGPASYFGKMVDKPTIGDAIRPVEYADIRRVNRLMLQVAFFNEILCLSVMMLIWWL</sequence>
<dbReference type="NCBIfam" id="TIGR00380">
    <property type="entry name" value="cobal_cbiB"/>
    <property type="match status" value="1"/>
</dbReference>
<evidence type="ECO:0000313" key="11">
    <source>
        <dbReference type="Proteomes" id="UP000224563"/>
    </source>
</evidence>
<name>A0A2G3E2X2_9FIRM</name>
<evidence type="ECO:0000256" key="8">
    <source>
        <dbReference type="ARBA" id="ARBA00023136"/>
    </source>
</evidence>
<evidence type="ECO:0000256" key="5">
    <source>
        <dbReference type="ARBA" id="ARBA00022573"/>
    </source>
</evidence>
<comment type="subcellular location">
    <subcellularLocation>
        <location evidence="1 9">Cell membrane</location>
        <topology evidence="1 9">Multi-pass membrane protein</topology>
    </subcellularLocation>
</comment>
<dbReference type="PANTHER" id="PTHR34308">
    <property type="entry name" value="COBALAMIN BIOSYNTHESIS PROTEIN CBIB"/>
    <property type="match status" value="1"/>
</dbReference>
<dbReference type="Pfam" id="PF03186">
    <property type="entry name" value="CobD_Cbib"/>
    <property type="match status" value="1"/>
</dbReference>
<evidence type="ECO:0000256" key="1">
    <source>
        <dbReference type="ARBA" id="ARBA00004651"/>
    </source>
</evidence>
<comment type="pathway">
    <text evidence="2 9">Cofactor biosynthesis; adenosylcobalamin biosynthesis.</text>
</comment>
<keyword evidence="7 9" id="KW-1133">Transmembrane helix</keyword>
<reference evidence="10 11" key="1">
    <citation type="submission" date="2017-10" db="EMBL/GenBank/DDBJ databases">
        <title>Resolving the taxonomy of Roseburia spp., Eubacterium rectale and Agathobacter spp. through phylogenomic analysis.</title>
        <authorList>
            <person name="Sheridan P.O."/>
            <person name="Walker A.W."/>
            <person name="Duncan S.H."/>
            <person name="Scott K.P."/>
            <person name="Toole P.W.O."/>
            <person name="Luis P."/>
            <person name="Flint H.J."/>
        </authorList>
    </citation>
    <scope>NUCLEOTIDE SEQUENCE [LARGE SCALE GENOMIC DNA]</scope>
    <source>
        <strain evidence="10 11">JK623</strain>
    </source>
</reference>
<evidence type="ECO:0000256" key="9">
    <source>
        <dbReference type="HAMAP-Rule" id="MF_00024"/>
    </source>
</evidence>
<comment type="caution">
    <text evidence="9">Lacks conserved residue(s) required for the propagation of feature annotation.</text>
</comment>
<keyword evidence="5 9" id="KW-0169">Cobalamin biosynthesis</keyword>
<feature type="transmembrane region" description="Helical" evidence="9">
    <location>
        <begin position="48"/>
        <end position="71"/>
    </location>
</feature>
<dbReference type="InterPro" id="IPR004485">
    <property type="entry name" value="Cobalamin_biosynth_CobD/CbiB"/>
</dbReference>
<feature type="transmembrane region" description="Helical" evidence="9">
    <location>
        <begin position="77"/>
        <end position="95"/>
    </location>
</feature>
<comment type="function">
    <text evidence="9">Converts cobyric acid to cobinamide by the addition of aminopropanol on the F carboxylic group.</text>
</comment>
<keyword evidence="4 9" id="KW-1003">Cell membrane</keyword>
<keyword evidence="11" id="KW-1185">Reference proteome</keyword>
<gene>
    <name evidence="9 10" type="primary">cobD</name>
    <name evidence="10" type="ORF">CSX02_07150</name>
</gene>
<accession>A0A2G3E2X2</accession>
<dbReference type="Proteomes" id="UP000224563">
    <property type="component" value="Unassembled WGS sequence"/>
</dbReference>
<reference evidence="10 11" key="2">
    <citation type="submission" date="2017-10" db="EMBL/GenBank/DDBJ databases">
        <authorList>
            <person name="Banno H."/>
            <person name="Chua N.-H."/>
        </authorList>
    </citation>
    <scope>NUCLEOTIDE SEQUENCE [LARGE SCALE GENOMIC DNA]</scope>
    <source>
        <strain evidence="10 11">JK623</strain>
    </source>
</reference>
<dbReference type="GO" id="GO:0005886">
    <property type="term" value="C:plasma membrane"/>
    <property type="evidence" value="ECO:0007669"/>
    <property type="project" value="UniProtKB-SubCell"/>
</dbReference>
<evidence type="ECO:0000313" key="10">
    <source>
        <dbReference type="EMBL" id="PHU37604.1"/>
    </source>
</evidence>
<dbReference type="UniPathway" id="UPA00148"/>
<evidence type="ECO:0000256" key="2">
    <source>
        <dbReference type="ARBA" id="ARBA00004953"/>
    </source>
</evidence>
<evidence type="ECO:0000256" key="4">
    <source>
        <dbReference type="ARBA" id="ARBA00022475"/>
    </source>
</evidence>
<dbReference type="AlphaFoldDB" id="A0A2G3E2X2"/>
<evidence type="ECO:0000256" key="3">
    <source>
        <dbReference type="ARBA" id="ARBA00006263"/>
    </source>
</evidence>
<evidence type="ECO:0000256" key="7">
    <source>
        <dbReference type="ARBA" id="ARBA00022989"/>
    </source>
</evidence>
<comment type="caution">
    <text evidence="10">The sequence shown here is derived from an EMBL/GenBank/DDBJ whole genome shotgun (WGS) entry which is preliminary data.</text>
</comment>
<evidence type="ECO:0000256" key="6">
    <source>
        <dbReference type="ARBA" id="ARBA00022692"/>
    </source>
</evidence>
<dbReference type="GO" id="GO:0015420">
    <property type="term" value="F:ABC-type vitamin B12 transporter activity"/>
    <property type="evidence" value="ECO:0007669"/>
    <property type="project" value="UniProtKB-UniRule"/>
</dbReference>
<keyword evidence="6 9" id="KW-0812">Transmembrane</keyword>
<dbReference type="GO" id="GO:0009236">
    <property type="term" value="P:cobalamin biosynthetic process"/>
    <property type="evidence" value="ECO:0007669"/>
    <property type="project" value="UniProtKB-UniRule"/>
</dbReference>
<feature type="transmembrane region" description="Helical" evidence="9">
    <location>
        <begin position="295"/>
        <end position="316"/>
    </location>
</feature>
<dbReference type="PANTHER" id="PTHR34308:SF1">
    <property type="entry name" value="COBALAMIN BIOSYNTHESIS PROTEIN CBIB"/>
    <property type="match status" value="1"/>
</dbReference>